<proteinExistence type="predicted"/>
<reference evidence="1 2" key="2">
    <citation type="journal article" date="2022" name="Arch. Microbiol.">
        <title>Rhodococcus pseudokoreensis sp. nov. isolated from the rhizosphere of young M26 apple rootstocks.</title>
        <authorList>
            <person name="Kampfer P."/>
            <person name="Glaeser S.P."/>
            <person name="Blom J."/>
            <person name="Wolf J."/>
            <person name="Benning S."/>
            <person name="Schloter M."/>
            <person name="Neumann-Schaal M."/>
        </authorList>
    </citation>
    <scope>NUCLEOTIDE SEQUENCE [LARGE SCALE GENOMIC DNA]</scope>
    <source>
        <strain evidence="1 2">R79</strain>
    </source>
</reference>
<evidence type="ECO:0000313" key="2">
    <source>
        <dbReference type="Proteomes" id="UP000662986"/>
    </source>
</evidence>
<keyword evidence="1" id="KW-0614">Plasmid</keyword>
<organism evidence="1 2">
    <name type="scientific">Rhodococcus pseudokoreensis</name>
    <dbReference type="NCBI Taxonomy" id="2811421"/>
    <lineage>
        <taxon>Bacteria</taxon>
        <taxon>Bacillati</taxon>
        <taxon>Actinomycetota</taxon>
        <taxon>Actinomycetes</taxon>
        <taxon>Mycobacteriales</taxon>
        <taxon>Nocardiaceae</taxon>
        <taxon>Rhodococcus</taxon>
    </lineage>
</organism>
<reference evidence="1 2" key="1">
    <citation type="journal article" date="2021" name="Microbiol. Resour. Announc.">
        <title>Complete Genome Sequences of Two Rhodococcus sp. Strains with Large and Linear Chromosomes, Isolated from Apple Rhizosphere.</title>
        <authorList>
            <person name="Benning S."/>
            <person name="Brugnone N."/>
            <person name="Siani R."/>
            <person name="Kublik S."/>
            <person name="Schloter M."/>
            <person name="Rad V."/>
        </authorList>
    </citation>
    <scope>NUCLEOTIDE SEQUENCE [LARGE SCALE GENOMIC DNA]</scope>
    <source>
        <strain evidence="1 2">R79</strain>
    </source>
</reference>
<dbReference type="EMBL" id="CP070616">
    <property type="protein sequence ID" value="QSE87844.1"/>
    <property type="molecule type" value="Genomic_DNA"/>
</dbReference>
<name>A0A974VZ29_9NOCA</name>
<geneLocation type="plasmid" evidence="1 2">
    <name>unnamed3</name>
</geneLocation>
<evidence type="ECO:0000313" key="1">
    <source>
        <dbReference type="EMBL" id="QSE87844.1"/>
    </source>
</evidence>
<dbReference type="RefSeq" id="WP_206004608.1">
    <property type="nucleotide sequence ID" value="NZ_CP070616.1"/>
</dbReference>
<accession>A0A974VZ29</accession>
<protein>
    <submittedName>
        <fullName evidence="1">Uncharacterized protein</fullName>
    </submittedName>
</protein>
<dbReference type="Proteomes" id="UP000662986">
    <property type="component" value="Plasmid unnamed3"/>
</dbReference>
<sequence length="66" mass="6663">MGIWPTTSVIVVVAVGNESVTTVAVGRTGEVIGDRVTGPAHDECSGSYAVVAGWVSAHGVAVGRLR</sequence>
<keyword evidence="2" id="KW-1185">Reference proteome</keyword>
<gene>
    <name evidence="1" type="ORF">JWS13_04070</name>
</gene>